<evidence type="ECO:0000313" key="2">
    <source>
        <dbReference type="Proteomes" id="UP000736335"/>
    </source>
</evidence>
<name>A0A9P6H7S2_9AGAM</name>
<protein>
    <submittedName>
        <fullName evidence="1">Uncharacterized protein</fullName>
    </submittedName>
</protein>
<comment type="caution">
    <text evidence="1">The sequence shown here is derived from an EMBL/GenBank/DDBJ whole genome shotgun (WGS) entry which is preliminary data.</text>
</comment>
<keyword evidence="2" id="KW-1185">Reference proteome</keyword>
<evidence type="ECO:0000313" key="1">
    <source>
        <dbReference type="EMBL" id="KAF9781128.1"/>
    </source>
</evidence>
<reference evidence="1" key="2">
    <citation type="submission" date="2020-11" db="EMBL/GenBank/DDBJ databases">
        <authorList>
            <consortium name="DOE Joint Genome Institute"/>
            <person name="Kuo A."/>
            <person name="Miyauchi S."/>
            <person name="Kiss E."/>
            <person name="Drula E."/>
            <person name="Kohler A."/>
            <person name="Sanchez-Garcia M."/>
            <person name="Andreopoulos B."/>
            <person name="Barry K.W."/>
            <person name="Bonito G."/>
            <person name="Buee M."/>
            <person name="Carver A."/>
            <person name="Chen C."/>
            <person name="Cichocki N."/>
            <person name="Clum A."/>
            <person name="Culley D."/>
            <person name="Crous P.W."/>
            <person name="Fauchery L."/>
            <person name="Girlanda M."/>
            <person name="Hayes R."/>
            <person name="Keri Z."/>
            <person name="Labutti K."/>
            <person name="Lipzen A."/>
            <person name="Lombard V."/>
            <person name="Magnuson J."/>
            <person name="Maillard F."/>
            <person name="Morin E."/>
            <person name="Murat C."/>
            <person name="Nolan M."/>
            <person name="Ohm R."/>
            <person name="Pangilinan J."/>
            <person name="Pereira M."/>
            <person name="Perotto S."/>
            <person name="Peter M."/>
            <person name="Riley R."/>
            <person name="Sitrit Y."/>
            <person name="Stielow B."/>
            <person name="Szollosi G."/>
            <person name="Zifcakova L."/>
            <person name="Stursova M."/>
            <person name="Spatafora J.W."/>
            <person name="Tedersoo L."/>
            <person name="Vaario L.-M."/>
            <person name="Yamada A."/>
            <person name="Yan M."/>
            <person name="Wang P."/>
            <person name="Xu J."/>
            <person name="Bruns T."/>
            <person name="Baldrian P."/>
            <person name="Vilgalys R."/>
            <person name="Henrissat B."/>
            <person name="Grigoriev I.V."/>
            <person name="Hibbett D."/>
            <person name="Nagy L.G."/>
            <person name="Martin F.M."/>
        </authorList>
    </citation>
    <scope>NUCLEOTIDE SEQUENCE</scope>
    <source>
        <strain evidence="1">UH-Tt-Lm1</strain>
    </source>
</reference>
<dbReference type="Proteomes" id="UP000736335">
    <property type="component" value="Unassembled WGS sequence"/>
</dbReference>
<accession>A0A9P6H7S2</accession>
<dbReference type="AlphaFoldDB" id="A0A9P6H7S2"/>
<gene>
    <name evidence="1" type="ORF">BJ322DRAFT_254158</name>
</gene>
<sequence>MSTLRELGYSVIHLYRILVCWSYEVLIRFAYRFLYRFFSPGTKAYLDHEYKIIRHRKTLTPLTRLRKLCSLFQRPDGLFYIAPPTHSNAFSPGMMLAGLYRTRADRIDTPFAAFLRIVHNVHLLYTSTDITITLYNEIESFWGRGITGASKFDYFLFGGRWFIKDIPDPRGELKNDPLLCAIAASTAEQMVEVFNWRIGLGIRRDLTLLRARKPYWDKNLAPCVMESVPEWCKDVGPAPVQTVVDCEHGKDTARNMLESKAIGLSPSFKKRNLLADSQFMYFA</sequence>
<proteinExistence type="predicted"/>
<dbReference type="EMBL" id="WIUZ02000014">
    <property type="protein sequence ID" value="KAF9781128.1"/>
    <property type="molecule type" value="Genomic_DNA"/>
</dbReference>
<reference evidence="1" key="1">
    <citation type="journal article" date="2020" name="Nat. Commun.">
        <title>Large-scale genome sequencing of mycorrhizal fungi provides insights into the early evolution of symbiotic traits.</title>
        <authorList>
            <person name="Miyauchi S."/>
            <person name="Kiss E."/>
            <person name="Kuo A."/>
            <person name="Drula E."/>
            <person name="Kohler A."/>
            <person name="Sanchez-Garcia M."/>
            <person name="Morin E."/>
            <person name="Andreopoulos B."/>
            <person name="Barry K.W."/>
            <person name="Bonito G."/>
            <person name="Buee M."/>
            <person name="Carver A."/>
            <person name="Chen C."/>
            <person name="Cichocki N."/>
            <person name="Clum A."/>
            <person name="Culley D."/>
            <person name="Crous P.W."/>
            <person name="Fauchery L."/>
            <person name="Girlanda M."/>
            <person name="Hayes R.D."/>
            <person name="Keri Z."/>
            <person name="LaButti K."/>
            <person name="Lipzen A."/>
            <person name="Lombard V."/>
            <person name="Magnuson J."/>
            <person name="Maillard F."/>
            <person name="Murat C."/>
            <person name="Nolan M."/>
            <person name="Ohm R.A."/>
            <person name="Pangilinan J."/>
            <person name="Pereira M.F."/>
            <person name="Perotto S."/>
            <person name="Peter M."/>
            <person name="Pfister S."/>
            <person name="Riley R."/>
            <person name="Sitrit Y."/>
            <person name="Stielow J.B."/>
            <person name="Szollosi G."/>
            <person name="Zifcakova L."/>
            <person name="Stursova M."/>
            <person name="Spatafora J.W."/>
            <person name="Tedersoo L."/>
            <person name="Vaario L.M."/>
            <person name="Yamada A."/>
            <person name="Yan M."/>
            <person name="Wang P."/>
            <person name="Xu J."/>
            <person name="Bruns T."/>
            <person name="Baldrian P."/>
            <person name="Vilgalys R."/>
            <person name="Dunand C."/>
            <person name="Henrissat B."/>
            <person name="Grigoriev I.V."/>
            <person name="Hibbett D."/>
            <person name="Nagy L.G."/>
            <person name="Martin F.M."/>
        </authorList>
    </citation>
    <scope>NUCLEOTIDE SEQUENCE</scope>
    <source>
        <strain evidence="1">UH-Tt-Lm1</strain>
    </source>
</reference>
<organism evidence="1 2">
    <name type="scientific">Thelephora terrestris</name>
    <dbReference type="NCBI Taxonomy" id="56493"/>
    <lineage>
        <taxon>Eukaryota</taxon>
        <taxon>Fungi</taxon>
        <taxon>Dikarya</taxon>
        <taxon>Basidiomycota</taxon>
        <taxon>Agaricomycotina</taxon>
        <taxon>Agaricomycetes</taxon>
        <taxon>Thelephorales</taxon>
        <taxon>Thelephoraceae</taxon>
        <taxon>Thelephora</taxon>
    </lineage>
</organism>
<dbReference type="OrthoDB" id="5422293at2759"/>